<protein>
    <submittedName>
        <fullName evidence="1">Uncharacterized protein</fullName>
    </submittedName>
</protein>
<organism evidence="1">
    <name type="scientific">Cyanothece sp. (strain PCC 7425 / ATCC 29141)</name>
    <dbReference type="NCBI Taxonomy" id="395961"/>
    <lineage>
        <taxon>Bacteria</taxon>
        <taxon>Bacillati</taxon>
        <taxon>Cyanobacteriota</taxon>
        <taxon>Cyanophyceae</taxon>
        <taxon>Gomontiellales</taxon>
        <taxon>Cyanothecaceae</taxon>
        <taxon>Cyanothece</taxon>
    </lineage>
</organism>
<reference evidence="1" key="1">
    <citation type="submission" date="2009-01" db="EMBL/GenBank/DDBJ databases">
        <title>Complete sequence of chromosome Cyanothece sp. PCC 7425.</title>
        <authorList>
            <consortium name="US DOE Joint Genome Institute"/>
            <person name="Lucas S."/>
            <person name="Copeland A."/>
            <person name="Lapidus A."/>
            <person name="Glavina del Rio T."/>
            <person name="Dalin E."/>
            <person name="Tice H."/>
            <person name="Bruce D."/>
            <person name="Goodwin L."/>
            <person name="Pitluck S."/>
            <person name="Sims D."/>
            <person name="Meineke L."/>
            <person name="Brettin T."/>
            <person name="Detter J.C."/>
            <person name="Han C."/>
            <person name="Larimer F."/>
            <person name="Land M."/>
            <person name="Hauser L."/>
            <person name="Kyrpides N."/>
            <person name="Ovchinnikova G."/>
            <person name="Liberton M."/>
            <person name="Stoeckel J."/>
            <person name="Banerjee A."/>
            <person name="Singh A."/>
            <person name="Page L."/>
            <person name="Sato H."/>
            <person name="Zhao L."/>
            <person name="Sherman L."/>
            <person name="Pakrasi H."/>
            <person name="Richardson P."/>
        </authorList>
    </citation>
    <scope>NUCLEOTIDE SEQUENCE</scope>
    <source>
        <strain evidence="1">PCC 7425</strain>
    </source>
</reference>
<proteinExistence type="predicted"/>
<dbReference type="eggNOG" id="ENOG5032XXJ">
    <property type="taxonomic scope" value="Bacteria"/>
</dbReference>
<sequence length="236" mass="27562">MDYQDQLLEKEDGRYYAIDKFGTGLASIATSEKLKRNVVSFGLPSGPALFLHLAHRAYFKVKDIDPLSLFDRHDQGIWPDDQSQLFNFLEDSISHAVFAFTALEAFANESIPNDFKYTFKAEKTGEERVYIKNEIERKVNLDEKLHIILPNIYNLPSPKGKKVWGHYKEIKKVRDRIIHLKSVDRKASGPEDETIWGMMLRMHDKPLCDFAHEIIGYFEPAISNRRWYNKYPYEEA</sequence>
<dbReference type="EMBL" id="CP001344">
    <property type="protein sequence ID" value="ACL43811.1"/>
    <property type="molecule type" value="Genomic_DNA"/>
</dbReference>
<dbReference type="AlphaFoldDB" id="B8HPF0"/>
<gene>
    <name evidence="1" type="ordered locus">Cyan7425_1439</name>
</gene>
<dbReference type="KEGG" id="cyn:Cyan7425_1439"/>
<name>B8HPF0_CYAP4</name>
<dbReference type="HOGENOM" id="CLU_1173866_0_0_3"/>
<dbReference type="OrthoDB" id="788947at2"/>
<accession>B8HPF0</accession>
<evidence type="ECO:0000313" key="1">
    <source>
        <dbReference type="EMBL" id="ACL43811.1"/>
    </source>
</evidence>